<dbReference type="EMBL" id="JAESVD010000002">
    <property type="protein sequence ID" value="MBL4912517.1"/>
    <property type="molecule type" value="Genomic_DNA"/>
</dbReference>
<feature type="domain" description="Nitroreductase" evidence="4">
    <location>
        <begin position="17"/>
        <end position="183"/>
    </location>
</feature>
<proteinExistence type="predicted"/>
<dbReference type="InterPro" id="IPR000415">
    <property type="entry name" value="Nitroreductase-like"/>
</dbReference>
<dbReference type="PANTHER" id="PTHR23026">
    <property type="entry name" value="NADPH NITROREDUCTASE"/>
    <property type="match status" value="1"/>
</dbReference>
<comment type="caution">
    <text evidence="5">The sequence shown here is derived from an EMBL/GenBank/DDBJ whole genome shotgun (WGS) entry which is preliminary data.</text>
</comment>
<accession>A0ABS1SVF1</accession>
<dbReference type="RefSeq" id="WP_202720736.1">
    <property type="nucleotide sequence ID" value="NZ_BPEX01000001.1"/>
</dbReference>
<evidence type="ECO:0000313" key="5">
    <source>
        <dbReference type="EMBL" id="MBL4912517.1"/>
    </source>
</evidence>
<name>A0ABS1SVF1_9GAMM</name>
<dbReference type="InterPro" id="IPR029479">
    <property type="entry name" value="Nitroreductase"/>
</dbReference>
<dbReference type="PANTHER" id="PTHR23026:SF90">
    <property type="entry name" value="IODOTYROSINE DEIODINASE 1"/>
    <property type="match status" value="1"/>
</dbReference>
<reference evidence="5 6" key="1">
    <citation type="submission" date="2021-01" db="EMBL/GenBank/DDBJ databases">
        <title>Genome sequence of Shewanella schlegeliana JCM 11561.</title>
        <authorList>
            <person name="Zhang H."/>
            <person name="Li C."/>
        </authorList>
    </citation>
    <scope>NUCLEOTIDE SEQUENCE [LARGE SCALE GENOMIC DNA]</scope>
    <source>
        <strain evidence="5 6">JCM 11561</strain>
    </source>
</reference>
<dbReference type="SUPFAM" id="SSF55469">
    <property type="entry name" value="FMN-dependent nitroreductase-like"/>
    <property type="match status" value="1"/>
</dbReference>
<evidence type="ECO:0000256" key="3">
    <source>
        <dbReference type="ARBA" id="ARBA00023002"/>
    </source>
</evidence>
<keyword evidence="6" id="KW-1185">Reference proteome</keyword>
<dbReference type="Gene3D" id="3.40.109.10">
    <property type="entry name" value="NADH Oxidase"/>
    <property type="match status" value="1"/>
</dbReference>
<dbReference type="Pfam" id="PF00881">
    <property type="entry name" value="Nitroreductase"/>
    <property type="match status" value="1"/>
</dbReference>
<keyword evidence="1" id="KW-0285">Flavoprotein</keyword>
<protein>
    <submittedName>
        <fullName evidence="5">5,6-dimethylbenzimidazole synthase</fullName>
        <ecNumber evidence="5">1.13.11.79</ecNumber>
    </submittedName>
</protein>
<evidence type="ECO:0000259" key="4">
    <source>
        <dbReference type="Pfam" id="PF00881"/>
    </source>
</evidence>
<evidence type="ECO:0000313" key="6">
    <source>
        <dbReference type="Proteomes" id="UP000604898"/>
    </source>
</evidence>
<dbReference type="Proteomes" id="UP000604898">
    <property type="component" value="Unassembled WGS sequence"/>
</dbReference>
<dbReference type="InterPro" id="IPR050627">
    <property type="entry name" value="Nitroreductase/BluB"/>
</dbReference>
<sequence>MSHQFSENDSLLLAEIIRLRRDVRGTRFLSSPIDDNTLDKLLEAAINAPSVGYSQPWQFVVIREDGVKQQVHHSFIKENAVGAEQFSGEKQRLYQNLKLEGILEAPVNLAVFYQPQAKPVLGQTSMADMGRFSVVCAIQNLWLMARSLNIGVGWVSIIDPESVKKILNAPQDAELIGYLCIGYVEDFLAEPELKALGWEKQKTMSEVIIKERFDSTNQEK</sequence>
<dbReference type="GO" id="GO:0102919">
    <property type="term" value="F:5,6-dimethylbenzimidazole synthase activity"/>
    <property type="evidence" value="ECO:0007669"/>
    <property type="project" value="UniProtKB-EC"/>
</dbReference>
<evidence type="ECO:0000256" key="1">
    <source>
        <dbReference type="ARBA" id="ARBA00022630"/>
    </source>
</evidence>
<dbReference type="NCBIfam" id="TIGR02476">
    <property type="entry name" value="BluB"/>
    <property type="match status" value="1"/>
</dbReference>
<dbReference type="InterPro" id="IPR012825">
    <property type="entry name" value="BluB"/>
</dbReference>
<organism evidence="5 6">
    <name type="scientific">Shewanella schlegeliana</name>
    <dbReference type="NCBI Taxonomy" id="190308"/>
    <lineage>
        <taxon>Bacteria</taxon>
        <taxon>Pseudomonadati</taxon>
        <taxon>Pseudomonadota</taxon>
        <taxon>Gammaproteobacteria</taxon>
        <taxon>Alteromonadales</taxon>
        <taxon>Shewanellaceae</taxon>
        <taxon>Shewanella</taxon>
    </lineage>
</organism>
<evidence type="ECO:0000256" key="2">
    <source>
        <dbReference type="ARBA" id="ARBA00022643"/>
    </source>
</evidence>
<keyword evidence="3 5" id="KW-0560">Oxidoreductase</keyword>
<gene>
    <name evidence="5" type="primary">bluB</name>
    <name evidence="5" type="ORF">JMA39_05100</name>
</gene>
<keyword evidence="2" id="KW-0288">FMN</keyword>
<dbReference type="EC" id="1.13.11.79" evidence="5"/>